<protein>
    <recommendedName>
        <fullName evidence="4">HTH araC/xylS-type domain-containing protein</fullName>
    </recommendedName>
</protein>
<dbReference type="SUPFAM" id="SSF46689">
    <property type="entry name" value="Homeodomain-like"/>
    <property type="match status" value="2"/>
</dbReference>
<dbReference type="InterPro" id="IPR009057">
    <property type="entry name" value="Homeodomain-like_sf"/>
</dbReference>
<keyword evidence="6" id="KW-1185">Reference proteome</keyword>
<dbReference type="Pfam" id="PF02311">
    <property type="entry name" value="AraC_binding"/>
    <property type="match status" value="1"/>
</dbReference>
<dbReference type="AlphaFoldDB" id="A0A8J3MXE8"/>
<reference evidence="5" key="1">
    <citation type="submission" date="2020-10" db="EMBL/GenBank/DDBJ databases">
        <title>Taxonomic study of unclassified bacteria belonging to the class Ktedonobacteria.</title>
        <authorList>
            <person name="Yabe S."/>
            <person name="Wang C.M."/>
            <person name="Zheng Y."/>
            <person name="Sakai Y."/>
            <person name="Cavaletti L."/>
            <person name="Monciardini P."/>
            <person name="Donadio S."/>
        </authorList>
    </citation>
    <scope>NUCLEOTIDE SEQUENCE</scope>
    <source>
        <strain evidence="5">ID150040</strain>
    </source>
</reference>
<dbReference type="PANTHER" id="PTHR43280">
    <property type="entry name" value="ARAC-FAMILY TRANSCRIPTIONAL REGULATOR"/>
    <property type="match status" value="1"/>
</dbReference>
<dbReference type="GO" id="GO:0043565">
    <property type="term" value="F:sequence-specific DNA binding"/>
    <property type="evidence" value="ECO:0007669"/>
    <property type="project" value="InterPro"/>
</dbReference>
<evidence type="ECO:0000256" key="2">
    <source>
        <dbReference type="ARBA" id="ARBA00023125"/>
    </source>
</evidence>
<dbReference type="RefSeq" id="WP_220201827.1">
    <property type="nucleotide sequence ID" value="NZ_BNJK01000001.1"/>
</dbReference>
<dbReference type="SUPFAM" id="SSF51215">
    <property type="entry name" value="Regulatory protein AraC"/>
    <property type="match status" value="1"/>
</dbReference>
<evidence type="ECO:0000259" key="4">
    <source>
        <dbReference type="PROSITE" id="PS01124"/>
    </source>
</evidence>
<name>A0A8J3MXE8_9CHLR</name>
<keyword evidence="2" id="KW-0238">DNA-binding</keyword>
<dbReference type="GO" id="GO:0003700">
    <property type="term" value="F:DNA-binding transcription factor activity"/>
    <property type="evidence" value="ECO:0007669"/>
    <property type="project" value="InterPro"/>
</dbReference>
<dbReference type="InterPro" id="IPR003313">
    <property type="entry name" value="AraC-bd"/>
</dbReference>
<dbReference type="Proteomes" id="UP000597444">
    <property type="component" value="Unassembled WGS sequence"/>
</dbReference>
<evidence type="ECO:0000313" key="5">
    <source>
        <dbReference type="EMBL" id="GHO90894.1"/>
    </source>
</evidence>
<feature type="domain" description="HTH araC/xylS-type" evidence="4">
    <location>
        <begin position="216"/>
        <end position="314"/>
    </location>
</feature>
<accession>A0A8J3MXE8</accession>
<dbReference type="Gene3D" id="1.10.10.60">
    <property type="entry name" value="Homeodomain-like"/>
    <property type="match status" value="2"/>
</dbReference>
<proteinExistence type="predicted"/>
<dbReference type="Pfam" id="PF12833">
    <property type="entry name" value="HTH_18"/>
    <property type="match status" value="1"/>
</dbReference>
<dbReference type="InterPro" id="IPR037923">
    <property type="entry name" value="HTH-like"/>
</dbReference>
<gene>
    <name evidence="5" type="ORF">KSF_009420</name>
</gene>
<evidence type="ECO:0000256" key="3">
    <source>
        <dbReference type="ARBA" id="ARBA00023163"/>
    </source>
</evidence>
<evidence type="ECO:0000256" key="1">
    <source>
        <dbReference type="ARBA" id="ARBA00023015"/>
    </source>
</evidence>
<dbReference type="EMBL" id="BNJK01000001">
    <property type="protein sequence ID" value="GHO90894.1"/>
    <property type="molecule type" value="Genomic_DNA"/>
</dbReference>
<evidence type="ECO:0000313" key="6">
    <source>
        <dbReference type="Proteomes" id="UP000597444"/>
    </source>
</evidence>
<dbReference type="SMART" id="SM00342">
    <property type="entry name" value="HTH_ARAC"/>
    <property type="match status" value="1"/>
</dbReference>
<sequence>MQELSYHWQKDAALRPIVHATFNDLQHHIQLPLVARREFYDNGVDTGLHQHEDFYALYVIQGGQGIHLINNHPYGIARGDIYMLPPGSTHAYSDYQLLVIDAFYFSPALFSDQELLALQSLPGLWRLFIKQHDTTQENGFNDHRLHMPPVHFHEVEAMIAELHNEFVASTIEASILTHNLFFRLLVHLARWQANSRDRGNTSSSISQITPHKVSVANILQICEERFHEPLTVPQLAALMFLSPSRFSEIFSREVGVSPAAYIRHLRLERAQTLLRTTALSTTTIAHQVGFRDSAQLSRTFHTIFHLTPSAYRAQFK</sequence>
<dbReference type="InterPro" id="IPR014710">
    <property type="entry name" value="RmlC-like_jellyroll"/>
</dbReference>
<dbReference type="Gene3D" id="2.60.120.10">
    <property type="entry name" value="Jelly Rolls"/>
    <property type="match status" value="1"/>
</dbReference>
<dbReference type="InterPro" id="IPR018060">
    <property type="entry name" value="HTH_AraC"/>
</dbReference>
<keyword evidence="1" id="KW-0805">Transcription regulation</keyword>
<organism evidence="5 6">
    <name type="scientific">Reticulibacter mediterranei</name>
    <dbReference type="NCBI Taxonomy" id="2778369"/>
    <lineage>
        <taxon>Bacteria</taxon>
        <taxon>Bacillati</taxon>
        <taxon>Chloroflexota</taxon>
        <taxon>Ktedonobacteria</taxon>
        <taxon>Ktedonobacterales</taxon>
        <taxon>Reticulibacteraceae</taxon>
        <taxon>Reticulibacter</taxon>
    </lineage>
</organism>
<dbReference type="PANTHER" id="PTHR43280:SF2">
    <property type="entry name" value="HTH-TYPE TRANSCRIPTIONAL REGULATOR EXSA"/>
    <property type="match status" value="1"/>
</dbReference>
<comment type="caution">
    <text evidence="5">The sequence shown here is derived from an EMBL/GenBank/DDBJ whole genome shotgun (WGS) entry which is preliminary data.</text>
</comment>
<dbReference type="PROSITE" id="PS01124">
    <property type="entry name" value="HTH_ARAC_FAMILY_2"/>
    <property type="match status" value="1"/>
</dbReference>
<keyword evidence="3" id="KW-0804">Transcription</keyword>